<gene>
    <name evidence="5" type="ORF">EBO15_09030</name>
</gene>
<dbReference type="SUPFAM" id="SSF46689">
    <property type="entry name" value="Homeodomain-like"/>
    <property type="match status" value="1"/>
</dbReference>
<dbReference type="GO" id="GO:0006355">
    <property type="term" value="P:regulation of DNA-templated transcription"/>
    <property type="evidence" value="ECO:0007669"/>
    <property type="project" value="UniProtKB-ARBA"/>
</dbReference>
<dbReference type="InterPro" id="IPR009057">
    <property type="entry name" value="Homeodomain-like_sf"/>
</dbReference>
<dbReference type="SUPFAM" id="SSF48498">
    <property type="entry name" value="Tetracyclin repressor-like, C-terminal domain"/>
    <property type="match status" value="1"/>
</dbReference>
<dbReference type="Proteomes" id="UP000282674">
    <property type="component" value="Unassembled WGS sequence"/>
</dbReference>
<dbReference type="RefSeq" id="WP_122193873.1">
    <property type="nucleotide sequence ID" value="NZ_JBHSKC010000001.1"/>
</dbReference>
<accession>A0A3M2M881</accession>
<dbReference type="InterPro" id="IPR050109">
    <property type="entry name" value="HTH-type_TetR-like_transc_reg"/>
</dbReference>
<proteinExistence type="predicted"/>
<evidence type="ECO:0000256" key="1">
    <source>
        <dbReference type="ARBA" id="ARBA00023125"/>
    </source>
</evidence>
<dbReference type="Pfam" id="PF00440">
    <property type="entry name" value="TetR_N"/>
    <property type="match status" value="1"/>
</dbReference>
<dbReference type="AlphaFoldDB" id="A0A3M2M881"/>
<dbReference type="PRINTS" id="PR00455">
    <property type="entry name" value="HTHTETR"/>
</dbReference>
<feature type="DNA-binding region" description="H-T-H motif" evidence="2">
    <location>
        <begin position="65"/>
        <end position="84"/>
    </location>
</feature>
<name>A0A3M2M881_9ACTN</name>
<evidence type="ECO:0000256" key="2">
    <source>
        <dbReference type="PROSITE-ProRule" id="PRU00335"/>
    </source>
</evidence>
<feature type="region of interest" description="Disordered" evidence="3">
    <location>
        <begin position="1"/>
        <end position="40"/>
    </location>
</feature>
<evidence type="ECO:0000313" key="6">
    <source>
        <dbReference type="Proteomes" id="UP000282674"/>
    </source>
</evidence>
<evidence type="ECO:0000313" key="5">
    <source>
        <dbReference type="EMBL" id="RMI45722.1"/>
    </source>
</evidence>
<dbReference type="InterPro" id="IPR001647">
    <property type="entry name" value="HTH_TetR"/>
</dbReference>
<dbReference type="PANTHER" id="PTHR30328:SF54">
    <property type="entry name" value="HTH-TYPE TRANSCRIPTIONAL REPRESSOR SCO4008"/>
    <property type="match status" value="1"/>
</dbReference>
<keyword evidence="1 2" id="KW-0238">DNA-binding</keyword>
<keyword evidence="6" id="KW-1185">Reference proteome</keyword>
<organism evidence="5 6">
    <name type="scientific">Actinomadura harenae</name>
    <dbReference type="NCBI Taxonomy" id="2483351"/>
    <lineage>
        <taxon>Bacteria</taxon>
        <taxon>Bacillati</taxon>
        <taxon>Actinomycetota</taxon>
        <taxon>Actinomycetes</taxon>
        <taxon>Streptosporangiales</taxon>
        <taxon>Thermomonosporaceae</taxon>
        <taxon>Actinomadura</taxon>
    </lineage>
</organism>
<dbReference type="PANTHER" id="PTHR30328">
    <property type="entry name" value="TRANSCRIPTIONAL REPRESSOR"/>
    <property type="match status" value="1"/>
</dbReference>
<evidence type="ECO:0000256" key="3">
    <source>
        <dbReference type="SAM" id="MobiDB-lite"/>
    </source>
</evidence>
<dbReference type="Gene3D" id="1.10.357.10">
    <property type="entry name" value="Tetracycline Repressor, domain 2"/>
    <property type="match status" value="1"/>
</dbReference>
<comment type="caution">
    <text evidence="5">The sequence shown here is derived from an EMBL/GenBank/DDBJ whole genome shotgun (WGS) entry which is preliminary data.</text>
</comment>
<reference evidence="5 6" key="1">
    <citation type="submission" date="2018-10" db="EMBL/GenBank/DDBJ databases">
        <title>Isolation from soil.</title>
        <authorList>
            <person name="Hu J."/>
        </authorList>
    </citation>
    <scope>NUCLEOTIDE SEQUENCE [LARGE SCALE GENOMIC DNA]</scope>
    <source>
        <strain evidence="5 6">NEAU-Ht49</strain>
    </source>
</reference>
<feature type="compositionally biased region" description="Basic and acidic residues" evidence="3">
    <location>
        <begin position="1"/>
        <end position="12"/>
    </location>
</feature>
<dbReference type="OrthoDB" id="4726108at2"/>
<evidence type="ECO:0000259" key="4">
    <source>
        <dbReference type="PROSITE" id="PS50977"/>
    </source>
</evidence>
<dbReference type="PROSITE" id="PS50977">
    <property type="entry name" value="HTH_TETR_2"/>
    <property type="match status" value="1"/>
</dbReference>
<sequence>MKDAGRNARGDAPEDGGAGASAEGGGKRRRAPRGGERKLDAERSRRLLLDAALEEFSAKGYAGARIQDIADRAGVNKQLISYYYGGKAGLYAELGSSWHEREAEFATPDVPLPDLIVRYLEHSMDEPRATRLNAWMGLTGDYAELPGGREDLSDLRRRQAEGELASDLDPAMVMLMMMAAVSIPTTMPNLVRYVAGMDATSPEFRARYADQLRRVITYLAEPATHPAEPAPDGEEP</sequence>
<dbReference type="InterPro" id="IPR036271">
    <property type="entry name" value="Tet_transcr_reg_TetR-rel_C_sf"/>
</dbReference>
<dbReference type="GO" id="GO:0003677">
    <property type="term" value="F:DNA binding"/>
    <property type="evidence" value="ECO:0007669"/>
    <property type="project" value="UniProtKB-UniRule"/>
</dbReference>
<feature type="domain" description="HTH tetR-type" evidence="4">
    <location>
        <begin position="42"/>
        <end position="102"/>
    </location>
</feature>
<protein>
    <submittedName>
        <fullName evidence="5">TetR/AcrR family transcriptional regulator</fullName>
    </submittedName>
</protein>
<dbReference type="Pfam" id="PF17926">
    <property type="entry name" value="TetR_C_21"/>
    <property type="match status" value="1"/>
</dbReference>
<dbReference type="EMBL" id="RFFG01000012">
    <property type="protein sequence ID" value="RMI45722.1"/>
    <property type="molecule type" value="Genomic_DNA"/>
</dbReference>
<dbReference type="InterPro" id="IPR041467">
    <property type="entry name" value="Sco4008_C"/>
</dbReference>